<accession>A0A7R9LNP4</accession>
<evidence type="ECO:0000313" key="3">
    <source>
        <dbReference type="Proteomes" id="UP000728032"/>
    </source>
</evidence>
<dbReference type="Gene3D" id="1.10.600.10">
    <property type="entry name" value="Farnesyl Diphosphate Synthase"/>
    <property type="match status" value="1"/>
</dbReference>
<evidence type="ECO:0000313" key="2">
    <source>
        <dbReference type="EMBL" id="CAD7644877.1"/>
    </source>
</evidence>
<sequence length="457" mass="53102">MLWFSCGKILWCVGNIWLIIVVYTKPKGFINKLLASRIFGAISRLALGIYINVDIMANYRAFSRRDNIAVNHTNQIQNFYLDMTAAIIISYVLYIIIDFPCFWRYVGYGSTEAIHHILEHTISMLATNSEPNWLHFIDTIPKQYTNKQPVQTEGKPDVTELSQYIIGLNPEPMVRNPLHEWALQESNKQLTEAYGRPMIDRIDMTGFPSYCFTTTNRELWYAINYWCIFGFTFDDHLDHINDKVELSKWQMKYMLGTSDEDTPMDRMLVKTLSLLRVHMSADQYVRHVMFGVGWIGSHVTKHKDRPLTHEEYWTLRELDNGGDIIWQLAELSVGFDAIEWGLTDDPLWLAFNKTASKYAIVINDIYSVPSEVAHGGGEYSYQYVLMANEGYTAQQAVDKAVAEVHQLWELVLHYAQRLNEYVNEVLHGCRGNLYWSTQCLRYSRNREGSHYVDGMFN</sequence>
<dbReference type="EMBL" id="OC916658">
    <property type="protein sequence ID" value="CAD7644877.1"/>
    <property type="molecule type" value="Genomic_DNA"/>
</dbReference>
<feature type="transmembrane region" description="Helical" evidence="1">
    <location>
        <begin position="9"/>
        <end position="26"/>
    </location>
</feature>
<organism evidence="2">
    <name type="scientific">Oppiella nova</name>
    <dbReference type="NCBI Taxonomy" id="334625"/>
    <lineage>
        <taxon>Eukaryota</taxon>
        <taxon>Metazoa</taxon>
        <taxon>Ecdysozoa</taxon>
        <taxon>Arthropoda</taxon>
        <taxon>Chelicerata</taxon>
        <taxon>Arachnida</taxon>
        <taxon>Acari</taxon>
        <taxon>Acariformes</taxon>
        <taxon>Sarcoptiformes</taxon>
        <taxon>Oribatida</taxon>
        <taxon>Brachypylina</taxon>
        <taxon>Oppioidea</taxon>
        <taxon>Oppiidae</taxon>
        <taxon>Oppiella</taxon>
    </lineage>
</organism>
<gene>
    <name evidence="2" type="ORF">ONB1V03_LOCUS4909</name>
</gene>
<evidence type="ECO:0000256" key="1">
    <source>
        <dbReference type="SAM" id="Phobius"/>
    </source>
</evidence>
<keyword evidence="1" id="KW-0472">Membrane</keyword>
<keyword evidence="3" id="KW-1185">Reference proteome</keyword>
<feature type="transmembrane region" description="Helical" evidence="1">
    <location>
        <begin position="38"/>
        <end position="59"/>
    </location>
</feature>
<dbReference type="SUPFAM" id="SSF48576">
    <property type="entry name" value="Terpenoid synthases"/>
    <property type="match status" value="1"/>
</dbReference>
<keyword evidence="1" id="KW-0812">Transmembrane</keyword>
<dbReference type="OrthoDB" id="2861623at2759"/>
<dbReference type="InterPro" id="IPR008949">
    <property type="entry name" value="Isoprenoid_synthase_dom_sf"/>
</dbReference>
<dbReference type="EMBL" id="CAJPVJ010001833">
    <property type="protein sequence ID" value="CAG2165366.1"/>
    <property type="molecule type" value="Genomic_DNA"/>
</dbReference>
<proteinExistence type="predicted"/>
<feature type="transmembrane region" description="Helical" evidence="1">
    <location>
        <begin position="79"/>
        <end position="97"/>
    </location>
</feature>
<dbReference type="AlphaFoldDB" id="A0A7R9LNP4"/>
<name>A0A7R9LNP4_9ACAR</name>
<dbReference type="Pfam" id="PF19086">
    <property type="entry name" value="Terpene_syn_C_2"/>
    <property type="match status" value="1"/>
</dbReference>
<reference evidence="2" key="1">
    <citation type="submission" date="2020-11" db="EMBL/GenBank/DDBJ databases">
        <authorList>
            <person name="Tran Van P."/>
        </authorList>
    </citation>
    <scope>NUCLEOTIDE SEQUENCE</scope>
</reference>
<protein>
    <recommendedName>
        <fullName evidence="4">Terpene synthase</fullName>
    </recommendedName>
</protein>
<keyword evidence="1" id="KW-1133">Transmembrane helix</keyword>
<evidence type="ECO:0008006" key="4">
    <source>
        <dbReference type="Google" id="ProtNLM"/>
    </source>
</evidence>
<dbReference type="Proteomes" id="UP000728032">
    <property type="component" value="Unassembled WGS sequence"/>
</dbReference>